<evidence type="ECO:0000259" key="4">
    <source>
        <dbReference type="PROSITE" id="PS50977"/>
    </source>
</evidence>
<dbReference type="Gene3D" id="1.10.357.10">
    <property type="entry name" value="Tetracycline Repressor, domain 2"/>
    <property type="match status" value="1"/>
</dbReference>
<feature type="DNA-binding region" description="H-T-H motif" evidence="3">
    <location>
        <begin position="25"/>
        <end position="44"/>
    </location>
</feature>
<evidence type="ECO:0000256" key="3">
    <source>
        <dbReference type="PROSITE-ProRule" id="PRU00335"/>
    </source>
</evidence>
<dbReference type="EMBL" id="CP002207">
    <property type="protein sequence ID" value="ADP31137.1"/>
    <property type="molecule type" value="Genomic_DNA"/>
</dbReference>
<dbReference type="InterPro" id="IPR001647">
    <property type="entry name" value="HTH_TetR"/>
</dbReference>
<dbReference type="PRINTS" id="PR00455">
    <property type="entry name" value="HTHTETR"/>
</dbReference>
<keyword evidence="6" id="KW-1185">Reference proteome</keyword>
<organism evidence="5 6">
    <name type="scientific">Bacillus atrophaeus (strain 1942)</name>
    <dbReference type="NCBI Taxonomy" id="720555"/>
    <lineage>
        <taxon>Bacteria</taxon>
        <taxon>Bacillati</taxon>
        <taxon>Bacillota</taxon>
        <taxon>Bacilli</taxon>
        <taxon>Bacillales</taxon>
        <taxon>Bacillaceae</taxon>
        <taxon>Bacillus</taxon>
    </lineage>
</organism>
<reference evidence="5 6" key="1">
    <citation type="journal article" date="2011" name="Front. Microbiol.">
        <title>Genomic signatures of strain selection and enhancement in Bacillus atrophaeus var. globigii, a historical biowarfare simulant.</title>
        <authorList>
            <person name="Gibbons H.S."/>
            <person name="Broomall S.M."/>
            <person name="McNew L.A."/>
            <person name="Daligault H."/>
            <person name="Chapman C."/>
            <person name="Bruce D."/>
            <person name="Karavis M."/>
            <person name="Krepps M."/>
            <person name="McGregor P.A."/>
            <person name="Hong C."/>
            <person name="Park K.H."/>
            <person name="Akmal A."/>
            <person name="Feldman A."/>
            <person name="Lin J.S."/>
            <person name="Chang W.E."/>
            <person name="Higgs B.W."/>
            <person name="Demirev P."/>
            <person name="Lindquist J."/>
            <person name="Liem A."/>
            <person name="Fochler E."/>
            <person name="Read T.D."/>
            <person name="Tapia R."/>
            <person name="Johnson S."/>
            <person name="Bishop-Lilly K.A."/>
            <person name="Detter C."/>
            <person name="Han C."/>
            <person name="Sozhamannan S."/>
            <person name="Rosenzweig C.N."/>
            <person name="Skowronski E.W."/>
        </authorList>
    </citation>
    <scope>NUCLEOTIDE SEQUENCE [LARGE SCALE GENOMIC DNA]</scope>
    <source>
        <strain evidence="5 6">1942</strain>
    </source>
</reference>
<dbReference type="InterPro" id="IPR050624">
    <property type="entry name" value="HTH-type_Tx_Regulator"/>
</dbReference>
<dbReference type="Proteomes" id="UP000006867">
    <property type="component" value="Chromosome"/>
</dbReference>
<keyword evidence="1" id="KW-0678">Repressor</keyword>
<keyword evidence="2 3" id="KW-0238">DNA-binding</keyword>
<evidence type="ECO:0000313" key="5">
    <source>
        <dbReference type="EMBL" id="ADP31137.1"/>
    </source>
</evidence>
<evidence type="ECO:0000313" key="6">
    <source>
        <dbReference type="Proteomes" id="UP000006867"/>
    </source>
</evidence>
<name>A0ABM5LTG8_BACA1</name>
<gene>
    <name evidence="5" type="ordered locus">BATR1942_00885</name>
</gene>
<dbReference type="PANTHER" id="PTHR43479:SF22">
    <property type="entry name" value="TRANSCRIPTIONAL REGULATOR, TETR FAMILY"/>
    <property type="match status" value="1"/>
</dbReference>
<evidence type="ECO:0000256" key="2">
    <source>
        <dbReference type="ARBA" id="ARBA00023125"/>
    </source>
</evidence>
<dbReference type="RefSeq" id="WP_003328437.1">
    <property type="nucleotide sequence ID" value="NC_014639.1"/>
</dbReference>
<protein>
    <submittedName>
        <fullName evidence="5">YerO</fullName>
    </submittedName>
</protein>
<dbReference type="PANTHER" id="PTHR43479">
    <property type="entry name" value="ACREF/ENVCD OPERON REPRESSOR-RELATED"/>
    <property type="match status" value="1"/>
</dbReference>
<dbReference type="InterPro" id="IPR009057">
    <property type="entry name" value="Homeodomain-like_sf"/>
</dbReference>
<dbReference type="PROSITE" id="PS50977">
    <property type="entry name" value="HTH_TETR_2"/>
    <property type="match status" value="1"/>
</dbReference>
<proteinExistence type="predicted"/>
<accession>A0ABM5LTG8</accession>
<dbReference type="PROSITE" id="PS01081">
    <property type="entry name" value="HTH_TETR_1"/>
    <property type="match status" value="1"/>
</dbReference>
<dbReference type="SUPFAM" id="SSF46689">
    <property type="entry name" value="Homeodomain-like"/>
    <property type="match status" value="1"/>
</dbReference>
<sequence>MNEKKEKIIKTGIHLFAKKGFSSTTIQEIASECGISKGAFYLHFKSKEALLLSACEYYISMSMDNMQKIKEKHHHLPPKEIFKKQITHQLQEFLEHRDFIVLLLSENVIPENQKLKQYFHNANIEFNKQYRMALVSSYGDRIAPFLSDISIMAQGIVNSYINLLIFNEQIKLDFEHLSQFIMDRLDDLIYGLIQSGKKPILPEEIFRVIPAGTEQVLKEIRKVKENGELSDDLMVSLEVLEEEFSKEEPRKPIIKGMLSNLTASNDEEIAQLHSIISGYISECRS</sequence>
<dbReference type="Pfam" id="PF00440">
    <property type="entry name" value="TetR_N"/>
    <property type="match status" value="1"/>
</dbReference>
<feature type="domain" description="HTH tetR-type" evidence="4">
    <location>
        <begin position="2"/>
        <end position="62"/>
    </location>
</feature>
<evidence type="ECO:0000256" key="1">
    <source>
        <dbReference type="ARBA" id="ARBA00022491"/>
    </source>
</evidence>
<dbReference type="InterPro" id="IPR023772">
    <property type="entry name" value="DNA-bd_HTH_TetR-type_CS"/>
</dbReference>